<dbReference type="CDD" id="cd00093">
    <property type="entry name" value="HTH_XRE"/>
    <property type="match status" value="1"/>
</dbReference>
<sequence length="316" mass="35133">MPRDTKQTLKEFLRAKRATVRPEDVGIVDSGPRRVPGLRREEVAVLAGVSVDWYVRLEQGRQVTPSESVLHAVARALRLDDAEREYLSNLARPSRTPNPLQRDGAVRPGIRRMLDGMSGQAAFVLGPRMEVLAGNELAWALLADFPAKPADDRNLLRWILTDPDARGLYRNWEKIASEMVGVLQLEASARPRDREIEALVRELRASSPEFARWWTRPNPQGRTSGMKRFRHPQAGDLTIEWEAFAVPDDSTQTLFIYSPHDAGSAEALRLLASWRATLLRDRDDVAPGAPVPGQLAAPATSSAVTAPEASERQQIS</sequence>
<accession>A0A7T3CK55</accession>
<protein>
    <submittedName>
        <fullName evidence="3">Helix-turn-helix domain-containing protein</fullName>
    </submittedName>
</protein>
<gene>
    <name evidence="3" type="ORF">I6G21_04195</name>
</gene>
<dbReference type="PANTHER" id="PTHR35010">
    <property type="entry name" value="BLL4672 PROTEIN-RELATED"/>
    <property type="match status" value="1"/>
</dbReference>
<evidence type="ECO:0000313" key="3">
    <source>
        <dbReference type="EMBL" id="QPT54378.1"/>
    </source>
</evidence>
<dbReference type="Gene3D" id="1.10.260.40">
    <property type="entry name" value="lambda repressor-like DNA-binding domains"/>
    <property type="match status" value="1"/>
</dbReference>
<dbReference type="GO" id="GO:0003677">
    <property type="term" value="F:DNA binding"/>
    <property type="evidence" value="ECO:0007669"/>
    <property type="project" value="InterPro"/>
</dbReference>
<dbReference type="Pfam" id="PF13560">
    <property type="entry name" value="HTH_31"/>
    <property type="match status" value="1"/>
</dbReference>
<dbReference type="RefSeq" id="WP_129358051.1">
    <property type="nucleotide sequence ID" value="NZ_CP065738.1"/>
</dbReference>
<dbReference type="SUPFAM" id="SSF47413">
    <property type="entry name" value="lambda repressor-like DNA-binding domains"/>
    <property type="match status" value="1"/>
</dbReference>
<evidence type="ECO:0000256" key="1">
    <source>
        <dbReference type="SAM" id="MobiDB-lite"/>
    </source>
</evidence>
<dbReference type="Pfam" id="PF17765">
    <property type="entry name" value="MLTR_LBD"/>
    <property type="match status" value="1"/>
</dbReference>
<feature type="compositionally biased region" description="Low complexity" evidence="1">
    <location>
        <begin position="296"/>
        <end position="308"/>
    </location>
</feature>
<dbReference type="Proteomes" id="UP000594975">
    <property type="component" value="Chromosome"/>
</dbReference>
<name>A0A7T3CK55_9MICC</name>
<feature type="region of interest" description="Disordered" evidence="1">
    <location>
        <begin position="283"/>
        <end position="316"/>
    </location>
</feature>
<feature type="domain" description="HTH cro/C1-type" evidence="2">
    <location>
        <begin position="8"/>
        <end position="84"/>
    </location>
</feature>
<dbReference type="KEGG" id="rkr:I6G21_04195"/>
<reference evidence="3 4" key="1">
    <citation type="submission" date="2020-12" db="EMBL/GenBank/DDBJ databases">
        <title>FDA dAtabase for Regulatory Grade micrObial Sequences (FDA-ARGOS): Supporting development and validation of Infectious Disease Dx tests.</title>
        <authorList>
            <person name="Sproer C."/>
            <person name="Gronow S."/>
            <person name="Severitt S."/>
            <person name="Schroder I."/>
            <person name="Tallon L."/>
            <person name="Sadzewicz L."/>
            <person name="Zhao X."/>
            <person name="Boylan J."/>
            <person name="Ott S."/>
            <person name="Bowen H."/>
            <person name="Vavikolanu K."/>
            <person name="Mehta A."/>
            <person name="Aluvathingal J."/>
            <person name="Nadendla S."/>
            <person name="Lowell S."/>
            <person name="Myers T."/>
            <person name="Yan Y."/>
            <person name="Sichtig H."/>
        </authorList>
    </citation>
    <scope>NUCLEOTIDE SEQUENCE [LARGE SCALE GENOMIC DNA]</scope>
    <source>
        <strain evidence="3 4">FDAARGOS_864</strain>
    </source>
</reference>
<dbReference type="GeneID" id="61262567"/>
<dbReference type="AlphaFoldDB" id="A0A7T3CK55"/>
<dbReference type="PANTHER" id="PTHR35010:SF2">
    <property type="entry name" value="BLL4672 PROTEIN"/>
    <property type="match status" value="1"/>
</dbReference>
<dbReference type="InterPro" id="IPR010982">
    <property type="entry name" value="Lambda_DNA-bd_dom_sf"/>
</dbReference>
<dbReference type="Gene3D" id="3.30.450.180">
    <property type="match status" value="1"/>
</dbReference>
<evidence type="ECO:0000259" key="2">
    <source>
        <dbReference type="SMART" id="SM00530"/>
    </source>
</evidence>
<dbReference type="EMBL" id="CP065738">
    <property type="protein sequence ID" value="QPT54378.1"/>
    <property type="molecule type" value="Genomic_DNA"/>
</dbReference>
<dbReference type="InterPro" id="IPR041413">
    <property type="entry name" value="MLTR_LBD"/>
</dbReference>
<proteinExistence type="predicted"/>
<dbReference type="InterPro" id="IPR001387">
    <property type="entry name" value="Cro/C1-type_HTH"/>
</dbReference>
<evidence type="ECO:0000313" key="4">
    <source>
        <dbReference type="Proteomes" id="UP000594975"/>
    </source>
</evidence>
<dbReference type="SMART" id="SM00530">
    <property type="entry name" value="HTH_XRE"/>
    <property type="match status" value="1"/>
</dbReference>
<organism evidence="3 4">
    <name type="scientific">Rothia kristinae</name>
    <dbReference type="NCBI Taxonomy" id="37923"/>
    <lineage>
        <taxon>Bacteria</taxon>
        <taxon>Bacillati</taxon>
        <taxon>Actinomycetota</taxon>
        <taxon>Actinomycetes</taxon>
        <taxon>Micrococcales</taxon>
        <taxon>Micrococcaceae</taxon>
        <taxon>Rothia</taxon>
    </lineage>
</organism>